<feature type="transmembrane region" description="Helical" evidence="5">
    <location>
        <begin position="333"/>
        <end position="353"/>
    </location>
</feature>
<feature type="transmembrane region" description="Helical" evidence="5">
    <location>
        <begin position="398"/>
        <end position="417"/>
    </location>
</feature>
<evidence type="ECO:0000313" key="8">
    <source>
        <dbReference type="Proteomes" id="UP001524642"/>
    </source>
</evidence>
<feature type="transmembrane region" description="Helical" evidence="5">
    <location>
        <begin position="182"/>
        <end position="201"/>
    </location>
</feature>
<feature type="transmembrane region" description="Helical" evidence="5">
    <location>
        <begin position="27"/>
        <end position="47"/>
    </location>
</feature>
<feature type="transmembrane region" description="Helical" evidence="5">
    <location>
        <begin position="103"/>
        <end position="128"/>
    </location>
</feature>
<comment type="caution">
    <text evidence="7">The sequence shown here is derived from an EMBL/GenBank/DDBJ whole genome shotgun (WGS) entry which is preliminary data.</text>
</comment>
<evidence type="ECO:0000256" key="1">
    <source>
        <dbReference type="ARBA" id="ARBA00022692"/>
    </source>
</evidence>
<feature type="domain" description="Major facilitator superfamily (MFS) profile" evidence="6">
    <location>
        <begin position="32"/>
        <end position="424"/>
    </location>
</feature>
<dbReference type="Gene3D" id="1.20.1250.20">
    <property type="entry name" value="MFS general substrate transporter like domains"/>
    <property type="match status" value="2"/>
</dbReference>
<dbReference type="EMBL" id="JANJOU010000023">
    <property type="protein sequence ID" value="MCR0984643.1"/>
    <property type="molecule type" value="Genomic_DNA"/>
</dbReference>
<dbReference type="SUPFAM" id="SSF103473">
    <property type="entry name" value="MFS general substrate transporter"/>
    <property type="match status" value="1"/>
</dbReference>
<name>A0ABT1X951_9PROT</name>
<gene>
    <name evidence="7" type="ORF">NRP21_21525</name>
</gene>
<feature type="transmembrane region" description="Helical" evidence="5">
    <location>
        <begin position="67"/>
        <end position="91"/>
    </location>
</feature>
<dbReference type="InterPro" id="IPR011701">
    <property type="entry name" value="MFS"/>
</dbReference>
<feature type="transmembrane region" description="Helical" evidence="5">
    <location>
        <begin position="273"/>
        <end position="296"/>
    </location>
</feature>
<evidence type="ECO:0000256" key="3">
    <source>
        <dbReference type="ARBA" id="ARBA00023136"/>
    </source>
</evidence>
<feature type="compositionally biased region" description="Pro residues" evidence="4">
    <location>
        <begin position="9"/>
        <end position="18"/>
    </location>
</feature>
<dbReference type="Proteomes" id="UP001524642">
    <property type="component" value="Unassembled WGS sequence"/>
</dbReference>
<dbReference type="PANTHER" id="PTHR23527:SF1">
    <property type="entry name" value="BLL3282 PROTEIN"/>
    <property type="match status" value="1"/>
</dbReference>
<organism evidence="7 8">
    <name type="scientific">Roseomonas populi</name>
    <dbReference type="NCBI Taxonomy" id="3121582"/>
    <lineage>
        <taxon>Bacteria</taxon>
        <taxon>Pseudomonadati</taxon>
        <taxon>Pseudomonadota</taxon>
        <taxon>Alphaproteobacteria</taxon>
        <taxon>Acetobacterales</taxon>
        <taxon>Roseomonadaceae</taxon>
        <taxon>Roseomonas</taxon>
    </lineage>
</organism>
<evidence type="ECO:0000256" key="2">
    <source>
        <dbReference type="ARBA" id="ARBA00022989"/>
    </source>
</evidence>
<evidence type="ECO:0000259" key="6">
    <source>
        <dbReference type="PROSITE" id="PS50850"/>
    </source>
</evidence>
<dbReference type="InterPro" id="IPR052952">
    <property type="entry name" value="MFS-Transporter"/>
</dbReference>
<dbReference type="Pfam" id="PF07690">
    <property type="entry name" value="MFS_1"/>
    <property type="match status" value="1"/>
</dbReference>
<keyword evidence="2 5" id="KW-1133">Transmembrane helix</keyword>
<dbReference type="InterPro" id="IPR036259">
    <property type="entry name" value="MFS_trans_sf"/>
</dbReference>
<proteinExistence type="predicted"/>
<dbReference type="PROSITE" id="PS50850">
    <property type="entry name" value="MFS"/>
    <property type="match status" value="1"/>
</dbReference>
<sequence length="424" mass="42892">MRDGGPIPHQDPGPAPPDKGPKGLAGASWKVALAVTLLMQTVAAFLNQCVPVLAPLLTGSAGLPPEAAGHLSALATFGTLFFLVLGGPILARLGPVRTLQGGALVAAAGLATVTLGGTFALALAAFLVGVGYGPTPPAGSRILAATAPPRHRSLIFSVKQAGAPLGGVLAGLVVAPVAAHQGWPVALACAIALALAAAAIIQPSRRSLDVEREPDRPVHPRALLGRGNLAGPFAALRLHPLLPPLTWLACSLATVQGCFFAFAVTWLTETRGLSLVQAGAVFAAMQAGGVLARIILGWMADRTGNAAMNLLGQGLGGAASVALFVLLPPLGFVPTLLLGLLSGSLVASWNGIYQAEIARLSPPGRIAEATAGSTTLSFLGYLIPPAIFSVLVTTTGSWLLPQLLAAGQLLLVALLVLPRLRRGG</sequence>
<evidence type="ECO:0000256" key="4">
    <source>
        <dbReference type="SAM" id="MobiDB-lite"/>
    </source>
</evidence>
<evidence type="ECO:0000256" key="5">
    <source>
        <dbReference type="SAM" id="Phobius"/>
    </source>
</evidence>
<evidence type="ECO:0000313" key="7">
    <source>
        <dbReference type="EMBL" id="MCR0984643.1"/>
    </source>
</evidence>
<protein>
    <submittedName>
        <fullName evidence="7">MFS transporter</fullName>
    </submittedName>
</protein>
<accession>A0ABT1X951</accession>
<feature type="region of interest" description="Disordered" evidence="4">
    <location>
        <begin position="1"/>
        <end position="23"/>
    </location>
</feature>
<keyword evidence="3 5" id="KW-0472">Membrane</keyword>
<reference evidence="7 8" key="1">
    <citation type="submission" date="2022-06" db="EMBL/GenBank/DDBJ databases">
        <title>Roseomonas CN29.</title>
        <authorList>
            <person name="Cheng Y."/>
            <person name="He X."/>
        </authorList>
    </citation>
    <scope>NUCLEOTIDE SEQUENCE [LARGE SCALE GENOMIC DNA]</scope>
    <source>
        <strain evidence="7 8">CN29</strain>
    </source>
</reference>
<feature type="transmembrane region" description="Helical" evidence="5">
    <location>
        <begin position="374"/>
        <end position="392"/>
    </location>
</feature>
<dbReference type="InterPro" id="IPR020846">
    <property type="entry name" value="MFS_dom"/>
</dbReference>
<feature type="transmembrane region" description="Helical" evidence="5">
    <location>
        <begin position="245"/>
        <end position="267"/>
    </location>
</feature>
<keyword evidence="1 5" id="KW-0812">Transmembrane</keyword>
<keyword evidence="8" id="KW-1185">Reference proteome</keyword>
<dbReference type="PANTHER" id="PTHR23527">
    <property type="entry name" value="BLL3282 PROTEIN"/>
    <property type="match status" value="1"/>
</dbReference>
<dbReference type="RefSeq" id="WP_257718299.1">
    <property type="nucleotide sequence ID" value="NZ_JANJOU010000023.1"/>
</dbReference>